<accession>A0A8S1MVM0</accession>
<protein>
    <submittedName>
        <fullName evidence="1">Uncharacterized protein</fullName>
    </submittedName>
</protein>
<reference evidence="1" key="1">
    <citation type="submission" date="2021-01" db="EMBL/GenBank/DDBJ databases">
        <authorList>
            <consortium name="Genoscope - CEA"/>
            <person name="William W."/>
        </authorList>
    </citation>
    <scope>NUCLEOTIDE SEQUENCE</scope>
</reference>
<dbReference type="Proteomes" id="UP000688137">
    <property type="component" value="Unassembled WGS sequence"/>
</dbReference>
<sequence length="175" mass="20428">MYVSNKVELNRFTMDANLHDGDMVSKVNYLNSIILARNPKLRLENQKLFSDPTILGRYKNYRGASSEIANYIKNLDPIVRAVFVIDKSPASARFHTSRNLKAPDNLKTMIDKMNNFQKDDTGKKYFNQHRRSCSPRLKLPAVQRYYRNPPKMQVYPYESRTIDVDSTLSHSVHYH</sequence>
<dbReference type="EMBL" id="CAJJDM010000070">
    <property type="protein sequence ID" value="CAD8082051.1"/>
    <property type="molecule type" value="Genomic_DNA"/>
</dbReference>
<comment type="caution">
    <text evidence="1">The sequence shown here is derived from an EMBL/GenBank/DDBJ whole genome shotgun (WGS) entry which is preliminary data.</text>
</comment>
<proteinExistence type="predicted"/>
<gene>
    <name evidence="1" type="ORF">PPRIM_AZ9-3.1.T0670052</name>
</gene>
<dbReference type="AlphaFoldDB" id="A0A8S1MVM0"/>
<organism evidence="1 2">
    <name type="scientific">Paramecium primaurelia</name>
    <dbReference type="NCBI Taxonomy" id="5886"/>
    <lineage>
        <taxon>Eukaryota</taxon>
        <taxon>Sar</taxon>
        <taxon>Alveolata</taxon>
        <taxon>Ciliophora</taxon>
        <taxon>Intramacronucleata</taxon>
        <taxon>Oligohymenophorea</taxon>
        <taxon>Peniculida</taxon>
        <taxon>Parameciidae</taxon>
        <taxon>Paramecium</taxon>
    </lineage>
</organism>
<dbReference type="OMA" id="RFTMDAN"/>
<name>A0A8S1MVM0_PARPR</name>
<evidence type="ECO:0000313" key="2">
    <source>
        <dbReference type="Proteomes" id="UP000688137"/>
    </source>
</evidence>
<keyword evidence="2" id="KW-1185">Reference proteome</keyword>
<evidence type="ECO:0000313" key="1">
    <source>
        <dbReference type="EMBL" id="CAD8082051.1"/>
    </source>
</evidence>